<dbReference type="Pfam" id="PF04474">
    <property type="entry name" value="DUF554"/>
    <property type="match status" value="1"/>
</dbReference>
<dbReference type="EMBL" id="JAUSTU010000021">
    <property type="protein sequence ID" value="MDQ0157181.1"/>
    <property type="molecule type" value="Genomic_DNA"/>
</dbReference>
<proteinExistence type="predicted"/>
<feature type="transmembrane region" description="Helical" evidence="1">
    <location>
        <begin position="110"/>
        <end position="128"/>
    </location>
</feature>
<organism evidence="2 3">
    <name type="scientific">Anoxybacillus andreesenii</name>
    <dbReference type="NCBI Taxonomy" id="1325932"/>
    <lineage>
        <taxon>Bacteria</taxon>
        <taxon>Bacillati</taxon>
        <taxon>Bacillota</taxon>
        <taxon>Bacilli</taxon>
        <taxon>Bacillales</taxon>
        <taxon>Anoxybacillaceae</taxon>
        <taxon>Anoxybacillus</taxon>
    </lineage>
</organism>
<protein>
    <submittedName>
        <fullName evidence="2">Membrane protein YqgA involved in biofilm formation</fullName>
    </submittedName>
</protein>
<evidence type="ECO:0000313" key="3">
    <source>
        <dbReference type="Proteomes" id="UP001231362"/>
    </source>
</evidence>
<feature type="transmembrane region" description="Helical" evidence="1">
    <location>
        <begin position="189"/>
        <end position="211"/>
    </location>
</feature>
<keyword evidence="1" id="KW-1133">Transmembrane helix</keyword>
<comment type="caution">
    <text evidence="2">The sequence shown here is derived from an EMBL/GenBank/DDBJ whole genome shotgun (WGS) entry which is preliminary data.</text>
</comment>
<feature type="transmembrane region" description="Helical" evidence="1">
    <location>
        <begin position="148"/>
        <end position="177"/>
    </location>
</feature>
<keyword evidence="3" id="KW-1185">Reference proteome</keyword>
<reference evidence="2 3" key="1">
    <citation type="submission" date="2023-07" db="EMBL/GenBank/DDBJ databases">
        <title>Genomic Encyclopedia of Type Strains, Phase IV (KMG-IV): sequencing the most valuable type-strain genomes for metagenomic binning, comparative biology and taxonomic classification.</title>
        <authorList>
            <person name="Goeker M."/>
        </authorList>
    </citation>
    <scope>NUCLEOTIDE SEQUENCE [LARGE SCALE GENOMIC DNA]</scope>
    <source>
        <strain evidence="2 3">DSM 23948</strain>
    </source>
</reference>
<accession>A0ABT9V8A0</accession>
<feature type="transmembrane region" description="Helical" evidence="1">
    <location>
        <begin position="217"/>
        <end position="238"/>
    </location>
</feature>
<sequence>MPIGPIINSLAIISGGYLGALLQNRIPKKLCSAMPLTFGVASIGMGISSITRIDSLPPVILSLIVGSALGELINLEKGIEWCANKVQKPIERLFSKRDTTHLSPDYMEKFVGIVVLFSASGTGIFGSLNEGMTGDTSLLISKSFLDLFTATIFATSLGYIVMIVAIPQFLIMITLYFCAGSIMPFTASFMIGDFSAVGGIIMIATGLRISGIKSFPIANMLPALLIVMPISAIWNIFLG</sequence>
<dbReference type="InterPro" id="IPR007563">
    <property type="entry name" value="DUF554"/>
</dbReference>
<dbReference type="Proteomes" id="UP001231362">
    <property type="component" value="Unassembled WGS sequence"/>
</dbReference>
<feature type="transmembrane region" description="Helical" evidence="1">
    <location>
        <begin position="6"/>
        <end position="23"/>
    </location>
</feature>
<evidence type="ECO:0000256" key="1">
    <source>
        <dbReference type="SAM" id="Phobius"/>
    </source>
</evidence>
<keyword evidence="1" id="KW-0812">Transmembrane</keyword>
<dbReference type="PANTHER" id="PTHR36111:SF2">
    <property type="entry name" value="INNER MEMBRANE PROTEIN"/>
    <property type="match status" value="1"/>
</dbReference>
<dbReference type="PANTHER" id="PTHR36111">
    <property type="entry name" value="INNER MEMBRANE PROTEIN-RELATED"/>
    <property type="match status" value="1"/>
</dbReference>
<gene>
    <name evidence="2" type="ORF">J2S07_003509</name>
</gene>
<keyword evidence="1" id="KW-0472">Membrane</keyword>
<dbReference type="RefSeq" id="WP_307151651.1">
    <property type="nucleotide sequence ID" value="NZ_JAUSTU010000021.1"/>
</dbReference>
<evidence type="ECO:0000313" key="2">
    <source>
        <dbReference type="EMBL" id="MDQ0157181.1"/>
    </source>
</evidence>
<name>A0ABT9V8A0_9BACL</name>